<dbReference type="RefSeq" id="WP_044638263.1">
    <property type="nucleotide sequence ID" value="NZ_CP007202.1"/>
</dbReference>
<proteinExistence type="predicted"/>
<organism evidence="1 2">
    <name type="scientific">Siansivirga zeaxanthinifaciens CC-SAMT-1</name>
    <dbReference type="NCBI Taxonomy" id="1454006"/>
    <lineage>
        <taxon>Bacteria</taxon>
        <taxon>Pseudomonadati</taxon>
        <taxon>Bacteroidota</taxon>
        <taxon>Flavobacteriia</taxon>
        <taxon>Flavobacteriales</taxon>
        <taxon>Flavobacteriaceae</taxon>
        <taxon>Siansivirga</taxon>
    </lineage>
</organism>
<gene>
    <name evidence="1" type="ORF">AW14_07790</name>
</gene>
<dbReference type="HOGENOM" id="CLU_2587811_0_0_10"/>
<dbReference type="Proteomes" id="UP000032229">
    <property type="component" value="Chromosome"/>
</dbReference>
<dbReference type="STRING" id="1454006.AW14_07790"/>
<dbReference type="AlphaFoldDB" id="A0A0C5W0M3"/>
<evidence type="ECO:0000313" key="2">
    <source>
        <dbReference type="Proteomes" id="UP000032229"/>
    </source>
</evidence>
<keyword evidence="2" id="KW-1185">Reference proteome</keyword>
<evidence type="ECO:0000313" key="1">
    <source>
        <dbReference type="EMBL" id="AJR04861.1"/>
    </source>
</evidence>
<dbReference type="OrthoDB" id="1445865at2"/>
<sequence length="80" mass="9631">MFTQEEIKGFKDELPLKGIQMIKSRTGISRPTIYKFLEGEEIRLHLAEKIWKEGWLIIQEMKEKRAELKRHAEEVLNKEY</sequence>
<reference evidence="1 2" key="1">
    <citation type="submission" date="2014-02" db="EMBL/GenBank/DDBJ databases">
        <authorList>
            <person name="Young C.-C."/>
            <person name="Hameed A."/>
            <person name="Huang H.-C."/>
            <person name="Shahina M."/>
        </authorList>
    </citation>
    <scope>NUCLEOTIDE SEQUENCE [LARGE SCALE GENOMIC DNA]</scope>
    <source>
        <strain evidence="1 2">CC-SAMT-1</strain>
    </source>
</reference>
<dbReference type="EMBL" id="CP007202">
    <property type="protein sequence ID" value="AJR04861.1"/>
    <property type="molecule type" value="Genomic_DNA"/>
</dbReference>
<protein>
    <recommendedName>
        <fullName evidence="3">HTH cro/C1-type domain-containing protein</fullName>
    </recommendedName>
</protein>
<name>A0A0C5W0M3_9FLAO</name>
<dbReference type="KEGG" id="sze:AW14_07790"/>
<evidence type="ECO:0008006" key="3">
    <source>
        <dbReference type="Google" id="ProtNLM"/>
    </source>
</evidence>
<accession>A0A0C5W0M3</accession>